<protein>
    <submittedName>
        <fullName evidence="1">DUF5697 family protein</fullName>
    </submittedName>
</protein>
<gene>
    <name evidence="1" type="ORF">K8V01_01310</name>
</gene>
<dbReference type="AlphaFoldDB" id="A0A921SS01"/>
<reference evidence="1" key="1">
    <citation type="journal article" date="2021" name="PeerJ">
        <title>Extensive microbial diversity within the chicken gut microbiome revealed by metagenomics and culture.</title>
        <authorList>
            <person name="Gilroy R."/>
            <person name="Ravi A."/>
            <person name="Getino M."/>
            <person name="Pursley I."/>
            <person name="Horton D.L."/>
            <person name="Alikhan N.F."/>
            <person name="Baker D."/>
            <person name="Gharbi K."/>
            <person name="Hall N."/>
            <person name="Watson M."/>
            <person name="Adriaenssens E.M."/>
            <person name="Foster-Nyarko E."/>
            <person name="Jarju S."/>
            <person name="Secka A."/>
            <person name="Antonio M."/>
            <person name="Oren A."/>
            <person name="Chaudhuri R.R."/>
            <person name="La Ragione R."/>
            <person name="Hildebrand F."/>
            <person name="Pallen M.J."/>
        </authorList>
    </citation>
    <scope>NUCLEOTIDE SEQUENCE</scope>
    <source>
        <strain evidence="1">CHK179-5677</strain>
    </source>
</reference>
<dbReference type="RefSeq" id="WP_304247281.1">
    <property type="nucleotide sequence ID" value="NZ_DYUC01000011.1"/>
</dbReference>
<organism evidence="1 2">
    <name type="scientific">Pseudoflavonifractor capillosus</name>
    <dbReference type="NCBI Taxonomy" id="106588"/>
    <lineage>
        <taxon>Bacteria</taxon>
        <taxon>Bacillati</taxon>
        <taxon>Bacillota</taxon>
        <taxon>Clostridia</taxon>
        <taxon>Eubacteriales</taxon>
        <taxon>Oscillospiraceae</taxon>
        <taxon>Pseudoflavonifractor</taxon>
    </lineage>
</organism>
<sequence>MKTRADLYSHEAVGLLRDITMYRVLEKEQLFRLHPGKRDKIENLLTHLTKQGRIWLVDGRYCASPDCAEQVDRGLLAAVWVLADFIDQVEYHSISDFPAKIIFFAEGEVYEIIHVEQGKETMISHLLSVPKEEPSKYIVLVDDLSQLQHLDLPPVNGYCTVSPNGEVQYYQKE</sequence>
<proteinExistence type="predicted"/>
<dbReference type="InterPro" id="IPR043752">
    <property type="entry name" value="DUF5697"/>
</dbReference>
<comment type="caution">
    <text evidence="1">The sequence shown here is derived from an EMBL/GenBank/DDBJ whole genome shotgun (WGS) entry which is preliminary data.</text>
</comment>
<dbReference type="Pfam" id="PF18954">
    <property type="entry name" value="DUF5697"/>
    <property type="match status" value="1"/>
</dbReference>
<reference evidence="1" key="2">
    <citation type="submission" date="2021-09" db="EMBL/GenBank/DDBJ databases">
        <authorList>
            <person name="Gilroy R."/>
        </authorList>
    </citation>
    <scope>NUCLEOTIDE SEQUENCE</scope>
    <source>
        <strain evidence="1">CHK179-5677</strain>
    </source>
</reference>
<evidence type="ECO:0000313" key="2">
    <source>
        <dbReference type="Proteomes" id="UP000760668"/>
    </source>
</evidence>
<dbReference type="Proteomes" id="UP000760668">
    <property type="component" value="Unassembled WGS sequence"/>
</dbReference>
<name>A0A921SS01_9FIRM</name>
<evidence type="ECO:0000313" key="1">
    <source>
        <dbReference type="EMBL" id="HJG85659.1"/>
    </source>
</evidence>
<dbReference type="EMBL" id="DYUC01000011">
    <property type="protein sequence ID" value="HJG85659.1"/>
    <property type="molecule type" value="Genomic_DNA"/>
</dbReference>
<accession>A0A921SS01</accession>